<dbReference type="CDD" id="cd06442">
    <property type="entry name" value="DPM1_like"/>
    <property type="match status" value="1"/>
</dbReference>
<feature type="compositionally biased region" description="Low complexity" evidence="9">
    <location>
        <begin position="860"/>
        <end position="870"/>
    </location>
</feature>
<evidence type="ECO:0000256" key="2">
    <source>
        <dbReference type="ARBA" id="ARBA00022475"/>
    </source>
</evidence>
<dbReference type="InterPro" id="IPR001173">
    <property type="entry name" value="Glyco_trans_2-like"/>
</dbReference>
<dbReference type="HAMAP" id="MF_01148">
    <property type="entry name" value="Lnt"/>
    <property type="match status" value="1"/>
</dbReference>
<dbReference type="PANTHER" id="PTHR38686:SF1">
    <property type="entry name" value="APOLIPOPROTEIN N-ACYLTRANSFERASE"/>
    <property type="match status" value="1"/>
</dbReference>
<proteinExistence type="inferred from homology"/>
<dbReference type="NCBIfam" id="TIGR00546">
    <property type="entry name" value="lnt"/>
    <property type="match status" value="1"/>
</dbReference>
<keyword evidence="4 8" id="KW-0812">Transmembrane</keyword>
<feature type="region of interest" description="Disordered" evidence="9">
    <location>
        <begin position="1"/>
        <end position="37"/>
    </location>
</feature>
<dbReference type="PANTHER" id="PTHR38686">
    <property type="entry name" value="APOLIPOPROTEIN N-ACYLTRANSFERASE"/>
    <property type="match status" value="1"/>
</dbReference>
<dbReference type="InterPro" id="IPR003010">
    <property type="entry name" value="C-N_Hydrolase"/>
</dbReference>
<organism evidence="11 12">
    <name type="scientific">Protofrankia coriariae</name>
    <dbReference type="NCBI Taxonomy" id="1562887"/>
    <lineage>
        <taxon>Bacteria</taxon>
        <taxon>Bacillati</taxon>
        <taxon>Actinomycetota</taxon>
        <taxon>Actinomycetes</taxon>
        <taxon>Frankiales</taxon>
        <taxon>Frankiaceae</taxon>
        <taxon>Protofrankia</taxon>
    </lineage>
</organism>
<evidence type="ECO:0000256" key="8">
    <source>
        <dbReference type="HAMAP-Rule" id="MF_01148"/>
    </source>
</evidence>
<keyword evidence="3 8" id="KW-0808">Transferase</keyword>
<dbReference type="InterPro" id="IPR036526">
    <property type="entry name" value="C-N_Hydrolase_sf"/>
</dbReference>
<dbReference type="InterPro" id="IPR045378">
    <property type="entry name" value="LNT_N"/>
</dbReference>
<comment type="similarity">
    <text evidence="8">Belongs to the CN hydrolase family. Apolipoprotein N-acyltransferase subfamily.</text>
</comment>
<evidence type="ECO:0000313" key="12">
    <source>
        <dbReference type="Proteomes" id="UP000035425"/>
    </source>
</evidence>
<comment type="pathway">
    <text evidence="8">Protein modification; lipoprotein biosynthesis (N-acyl transfer).</text>
</comment>
<dbReference type="CDD" id="cd07571">
    <property type="entry name" value="ALP_N-acyl_transferase"/>
    <property type="match status" value="1"/>
</dbReference>
<dbReference type="Gene3D" id="3.90.550.10">
    <property type="entry name" value="Spore Coat Polysaccharide Biosynthesis Protein SpsA, Chain A"/>
    <property type="match status" value="1"/>
</dbReference>
<evidence type="ECO:0000313" key="11">
    <source>
        <dbReference type="EMBL" id="KLL10144.1"/>
    </source>
</evidence>
<evidence type="ECO:0000256" key="4">
    <source>
        <dbReference type="ARBA" id="ARBA00022692"/>
    </source>
</evidence>
<feature type="region of interest" description="Disordered" evidence="9">
    <location>
        <begin position="570"/>
        <end position="613"/>
    </location>
</feature>
<keyword evidence="5 8" id="KW-1133">Transmembrane helix</keyword>
<protein>
    <recommendedName>
        <fullName evidence="8">Apolipoprotein N-acyltransferase</fullName>
        <shortName evidence="8">ALP N-acyltransferase</shortName>
        <ecNumber evidence="8">2.3.1.269</ecNumber>
    </recommendedName>
</protein>
<keyword evidence="7 8" id="KW-0012">Acyltransferase</keyword>
<comment type="caution">
    <text evidence="11">The sequence shown here is derived from an EMBL/GenBank/DDBJ whole genome shotgun (WGS) entry which is preliminary data.</text>
</comment>
<evidence type="ECO:0000256" key="1">
    <source>
        <dbReference type="ARBA" id="ARBA00004651"/>
    </source>
</evidence>
<feature type="transmembrane region" description="Helical" evidence="8">
    <location>
        <begin position="91"/>
        <end position="110"/>
    </location>
</feature>
<dbReference type="SUPFAM" id="SSF56317">
    <property type="entry name" value="Carbon-nitrogen hydrolase"/>
    <property type="match status" value="1"/>
</dbReference>
<gene>
    <name evidence="8" type="primary">lnt</name>
    <name evidence="11" type="ORF">FrCorBMG51_20185</name>
</gene>
<name>A0ABR5F0B4_9ACTN</name>
<comment type="catalytic activity">
    <reaction evidence="8">
        <text>N-terminal S-1,2-diacyl-sn-glyceryl-L-cysteinyl-[lipoprotein] + a glycerophospholipid = N-acyl-S-1,2-diacyl-sn-glyceryl-L-cysteinyl-[lipoprotein] + a 2-acyl-sn-glycero-3-phospholipid + H(+)</text>
        <dbReference type="Rhea" id="RHEA:48228"/>
        <dbReference type="Rhea" id="RHEA-COMP:14681"/>
        <dbReference type="Rhea" id="RHEA-COMP:14684"/>
        <dbReference type="ChEBI" id="CHEBI:15378"/>
        <dbReference type="ChEBI" id="CHEBI:136912"/>
        <dbReference type="ChEBI" id="CHEBI:140656"/>
        <dbReference type="ChEBI" id="CHEBI:140657"/>
        <dbReference type="ChEBI" id="CHEBI:140660"/>
        <dbReference type="EC" id="2.3.1.269"/>
    </reaction>
</comment>
<keyword evidence="2 8" id="KW-1003">Cell membrane</keyword>
<comment type="function">
    <text evidence="8">Catalyzes the phospholipid dependent N-acylation of the N-terminal cysteine of apolipoprotein, the last step in lipoprotein maturation.</text>
</comment>
<dbReference type="Pfam" id="PF20154">
    <property type="entry name" value="LNT_N"/>
    <property type="match status" value="1"/>
</dbReference>
<dbReference type="Gene3D" id="3.60.110.10">
    <property type="entry name" value="Carbon-nitrogen hydrolase"/>
    <property type="match status" value="1"/>
</dbReference>
<dbReference type="EMBL" id="JWIO01000042">
    <property type="protein sequence ID" value="KLL10144.1"/>
    <property type="molecule type" value="Genomic_DNA"/>
</dbReference>
<comment type="caution">
    <text evidence="8">Lacks conserved residue(s) required for the propagation of feature annotation.</text>
</comment>
<dbReference type="SUPFAM" id="SSF53448">
    <property type="entry name" value="Nucleotide-diphospho-sugar transferases"/>
    <property type="match status" value="1"/>
</dbReference>
<keyword evidence="12" id="KW-1185">Reference proteome</keyword>
<evidence type="ECO:0000256" key="6">
    <source>
        <dbReference type="ARBA" id="ARBA00023136"/>
    </source>
</evidence>
<dbReference type="InterPro" id="IPR029044">
    <property type="entry name" value="Nucleotide-diphossugar_trans"/>
</dbReference>
<accession>A0ABR5F0B4</accession>
<evidence type="ECO:0000256" key="9">
    <source>
        <dbReference type="SAM" id="MobiDB-lite"/>
    </source>
</evidence>
<dbReference type="Proteomes" id="UP000035425">
    <property type="component" value="Unassembled WGS sequence"/>
</dbReference>
<dbReference type="RefSeq" id="WP_047224604.1">
    <property type="nucleotide sequence ID" value="NZ_JWIO01000042.1"/>
</dbReference>
<dbReference type="Pfam" id="PF00795">
    <property type="entry name" value="CN_hydrolase"/>
    <property type="match status" value="1"/>
</dbReference>
<reference evidence="11 12" key="1">
    <citation type="submission" date="2014-12" db="EMBL/GenBank/DDBJ databases">
        <title>Frankia sp. BMG5.1 draft genome.</title>
        <authorList>
            <person name="Gtari M."/>
            <person name="Ghodhbane-Gtari F."/>
            <person name="Nouioui I."/>
            <person name="Ktari A."/>
            <person name="Hezbri K."/>
            <person name="Mimouni W."/>
            <person name="Sbissi I."/>
            <person name="Ayari A."/>
            <person name="Yamanaka T."/>
            <person name="Normand P."/>
            <person name="Tisa L.S."/>
            <person name="Boudabous A."/>
        </authorList>
    </citation>
    <scope>NUCLEOTIDE SEQUENCE [LARGE SCALE GENOMIC DNA]</scope>
    <source>
        <strain evidence="11 12">BMG5.1</strain>
    </source>
</reference>
<feature type="region of interest" description="Disordered" evidence="9">
    <location>
        <begin position="215"/>
        <end position="240"/>
    </location>
</feature>
<comment type="subcellular location">
    <subcellularLocation>
        <location evidence="1 8">Cell membrane</location>
        <topology evidence="1 8">Multi-pass membrane protein</topology>
    </subcellularLocation>
</comment>
<feature type="transmembrane region" description="Helical" evidence="8">
    <location>
        <begin position="44"/>
        <end position="61"/>
    </location>
</feature>
<sequence length="915" mass="95897">MLSADHGASRGAASGTDDASEPDGDASSPQRSSQRPVRRLGRRLIRPLLAATAGVLLYLAFPPAGIWPLAPVAAALLTLVVRGVRPRRSFALGLLFGLGFMLAMLRFVTFVGIDGWVVLSAGEAALLALVAPASTAVMRVRGWPLWVAAVWVAQEAVRARVPFGGFPWGKLAFSQADTPLTPLAALGGSPLVTAAVAGIGALLAAAAIRAGVPATEATGSSRSPGAHGRDERTGAGTGGRSRWVRTAVATARPLAAAAAVTLVGLAIPLPTAAQTGTTDIAAVQGNVPRAGGLDALGRMFQVTTNHVTRTEQLAADVAAGRAPQPDLVLWPENASDVDPLADPRAAALLDRAARAAGAPVLVGAVLDGPGPRRVRNAALVWDNTGWTGQMYVKQHPVPFAEYLPGRAVLEKLIGRFATEMPNDFVHGTATGVLTIRDITIGDVICFEVAYDGLVRAAVDAGAQLLVVQTNNASFGRRGESEQQLAMTRLRAVEHGRAAVQVSTSGQSAMVMPDGRIIAQSGLYQAAILTAALPLRTGRTVADRLGGLPETLLVMIGVVAVAFGLRAGRTSARRTAGPGGIAGQRREQDGQAGSGPADDSAGDTEDTERSRVDGERVLVCVPTYNERENLQDTVNRLRTANPDVDVLVVDDASPDGTGELADELAAADPHVHVLHRQTKEGLGAAYVAGFTWGLGRGYGVLVEMDADGSHQPEELPRLLTALRTADLVIGSRWVPGGEVRNWPRARLLLSRGANVYVRTALGMPLADATAGFRAYRAEVLRSRDLDRVASQGYCFQVDLAWQAWRSGFRVGEVPITFVQRERGRSKMSRAIVGEALWRVTWWAVRSLRDRPAAGGSHGARRQAAGRSAAVVGRDETGPGTRSGGDGGPLPLPAARGSAEEQQAEEQRERSTTGVSA</sequence>
<feature type="region of interest" description="Disordered" evidence="9">
    <location>
        <begin position="850"/>
        <end position="915"/>
    </location>
</feature>
<dbReference type="GO" id="GO:0016746">
    <property type="term" value="F:acyltransferase activity"/>
    <property type="evidence" value="ECO:0007669"/>
    <property type="project" value="UniProtKB-KW"/>
</dbReference>
<evidence type="ECO:0000256" key="5">
    <source>
        <dbReference type="ARBA" id="ARBA00022989"/>
    </source>
</evidence>
<keyword evidence="6 8" id="KW-0472">Membrane</keyword>
<dbReference type="InterPro" id="IPR004563">
    <property type="entry name" value="Apolipo_AcylTrfase"/>
</dbReference>
<dbReference type="EC" id="2.3.1.269" evidence="8"/>
<evidence type="ECO:0000259" key="10">
    <source>
        <dbReference type="PROSITE" id="PS50263"/>
    </source>
</evidence>
<feature type="transmembrane region" description="Helical" evidence="8">
    <location>
        <begin position="67"/>
        <end position="84"/>
    </location>
</feature>
<feature type="domain" description="CN hydrolase" evidence="10">
    <location>
        <begin position="283"/>
        <end position="534"/>
    </location>
</feature>
<dbReference type="PROSITE" id="PS50263">
    <property type="entry name" value="CN_HYDROLASE"/>
    <property type="match status" value="1"/>
</dbReference>
<evidence type="ECO:0000256" key="7">
    <source>
        <dbReference type="ARBA" id="ARBA00023315"/>
    </source>
</evidence>
<evidence type="ECO:0000256" key="3">
    <source>
        <dbReference type="ARBA" id="ARBA00022679"/>
    </source>
</evidence>
<dbReference type="Pfam" id="PF00535">
    <property type="entry name" value="Glycos_transf_2"/>
    <property type="match status" value="1"/>
</dbReference>
<dbReference type="InterPro" id="IPR039528">
    <property type="entry name" value="DPM1-like"/>
</dbReference>